<protein>
    <submittedName>
        <fullName evidence="1">Uncharacterized protein</fullName>
    </submittedName>
</protein>
<comment type="caution">
    <text evidence="1">The sequence shown here is derived from an EMBL/GenBank/DDBJ whole genome shotgun (WGS) entry which is preliminary data.</text>
</comment>
<dbReference type="Proteomes" id="UP000037696">
    <property type="component" value="Unassembled WGS sequence"/>
</dbReference>
<evidence type="ECO:0000313" key="1">
    <source>
        <dbReference type="EMBL" id="KOS47922.1"/>
    </source>
</evidence>
<sequence>MFQIFEFSIQKSFGWSHTYIPDNNAWHLRPFPFRFSAHLLPLFDHRVKMSTSLSTLAGYYIINMIRSLSITAV</sequence>
<organism evidence="1 2">
    <name type="scientific">Penicillium nordicum</name>
    <dbReference type="NCBI Taxonomy" id="229535"/>
    <lineage>
        <taxon>Eukaryota</taxon>
        <taxon>Fungi</taxon>
        <taxon>Dikarya</taxon>
        <taxon>Ascomycota</taxon>
        <taxon>Pezizomycotina</taxon>
        <taxon>Eurotiomycetes</taxon>
        <taxon>Eurotiomycetidae</taxon>
        <taxon>Eurotiales</taxon>
        <taxon>Aspergillaceae</taxon>
        <taxon>Penicillium</taxon>
    </lineage>
</organism>
<proteinExistence type="predicted"/>
<evidence type="ECO:0000313" key="2">
    <source>
        <dbReference type="Proteomes" id="UP000037696"/>
    </source>
</evidence>
<gene>
    <name evidence="1" type="ORF">ACN38_g1124</name>
</gene>
<accession>A0A0N0RZY6</accession>
<reference evidence="1 2" key="1">
    <citation type="submission" date="2015-08" db="EMBL/GenBank/DDBJ databases">
        <title>Genome sequencing of Penicillium nordicum.</title>
        <authorList>
            <person name="Nguyen H.D."/>
            <person name="Seifert K.A."/>
        </authorList>
    </citation>
    <scope>NUCLEOTIDE SEQUENCE [LARGE SCALE GENOMIC DNA]</scope>
    <source>
        <strain evidence="1 2">DAOMC 185683</strain>
    </source>
</reference>
<keyword evidence="2" id="KW-1185">Reference proteome</keyword>
<name>A0A0N0RZY6_9EURO</name>
<dbReference type="AlphaFoldDB" id="A0A0N0RZY6"/>
<dbReference type="EMBL" id="LHQQ01000010">
    <property type="protein sequence ID" value="KOS47922.1"/>
    <property type="molecule type" value="Genomic_DNA"/>
</dbReference>